<feature type="domain" description="Xylanolytic transcriptional activator regulatory" evidence="7">
    <location>
        <begin position="149"/>
        <end position="227"/>
    </location>
</feature>
<dbReference type="GO" id="GO:0006351">
    <property type="term" value="P:DNA-templated transcription"/>
    <property type="evidence" value="ECO:0007669"/>
    <property type="project" value="InterPro"/>
</dbReference>
<dbReference type="InterPro" id="IPR051711">
    <property type="entry name" value="Stress_Response_Reg"/>
</dbReference>
<evidence type="ECO:0000259" key="7">
    <source>
        <dbReference type="SMART" id="SM00906"/>
    </source>
</evidence>
<dbReference type="InterPro" id="IPR007219">
    <property type="entry name" value="XnlR_reg_dom"/>
</dbReference>
<reference evidence="8 9" key="1">
    <citation type="submission" date="2017-05" db="EMBL/GenBank/DDBJ databases">
        <title>Draft genome sequence of Elsinoe australis.</title>
        <authorList>
            <person name="Cheng Q."/>
        </authorList>
    </citation>
    <scope>NUCLEOTIDE SEQUENCE [LARGE SCALE GENOMIC DNA]</scope>
    <source>
        <strain evidence="8 9">NL1</strain>
    </source>
</reference>
<dbReference type="PANTHER" id="PTHR47540:SF3">
    <property type="entry name" value="ZN(II)2CYS6 TRANSCRIPTION FACTOR (EUROFUNG)"/>
    <property type="match status" value="1"/>
</dbReference>
<dbReference type="PANTHER" id="PTHR47540">
    <property type="entry name" value="THIAMINE REPRESSIBLE GENES REGULATORY PROTEIN THI5"/>
    <property type="match status" value="1"/>
</dbReference>
<dbReference type="CDD" id="cd12148">
    <property type="entry name" value="fungal_TF_MHR"/>
    <property type="match status" value="1"/>
</dbReference>
<proteinExistence type="predicted"/>
<comment type="caution">
    <text evidence="8">The sequence shown here is derived from an EMBL/GenBank/DDBJ whole genome shotgun (WGS) entry which is preliminary data.</text>
</comment>
<name>A0A2P7ZUP7_9PEZI</name>
<keyword evidence="5" id="KW-0539">Nucleus</keyword>
<evidence type="ECO:0000256" key="6">
    <source>
        <dbReference type="SAM" id="Phobius"/>
    </source>
</evidence>
<dbReference type="GO" id="GO:0005634">
    <property type="term" value="C:nucleus"/>
    <property type="evidence" value="ECO:0007669"/>
    <property type="project" value="UniProtKB-SubCell"/>
</dbReference>
<dbReference type="GO" id="GO:0008270">
    <property type="term" value="F:zinc ion binding"/>
    <property type="evidence" value="ECO:0007669"/>
    <property type="project" value="InterPro"/>
</dbReference>
<evidence type="ECO:0000256" key="5">
    <source>
        <dbReference type="ARBA" id="ARBA00023242"/>
    </source>
</evidence>
<evidence type="ECO:0000313" key="9">
    <source>
        <dbReference type="Proteomes" id="UP000243723"/>
    </source>
</evidence>
<evidence type="ECO:0000256" key="2">
    <source>
        <dbReference type="ARBA" id="ARBA00023015"/>
    </source>
</evidence>
<evidence type="ECO:0000256" key="4">
    <source>
        <dbReference type="ARBA" id="ARBA00023163"/>
    </source>
</evidence>
<keyword evidence="9" id="KW-1185">Reference proteome</keyword>
<organism evidence="8 9">
    <name type="scientific">Elsinoe australis</name>
    <dbReference type="NCBI Taxonomy" id="40998"/>
    <lineage>
        <taxon>Eukaryota</taxon>
        <taxon>Fungi</taxon>
        <taxon>Dikarya</taxon>
        <taxon>Ascomycota</taxon>
        <taxon>Pezizomycotina</taxon>
        <taxon>Dothideomycetes</taxon>
        <taxon>Dothideomycetidae</taxon>
        <taxon>Myriangiales</taxon>
        <taxon>Elsinoaceae</taxon>
        <taxon>Elsinoe</taxon>
    </lineage>
</organism>
<dbReference type="Pfam" id="PF04082">
    <property type="entry name" value="Fungal_trans"/>
    <property type="match status" value="1"/>
</dbReference>
<dbReference type="GO" id="GO:0045944">
    <property type="term" value="P:positive regulation of transcription by RNA polymerase II"/>
    <property type="evidence" value="ECO:0007669"/>
    <property type="project" value="TreeGrafter"/>
</dbReference>
<feature type="transmembrane region" description="Helical" evidence="6">
    <location>
        <begin position="386"/>
        <end position="405"/>
    </location>
</feature>
<evidence type="ECO:0000313" key="8">
    <source>
        <dbReference type="EMBL" id="PSK51946.1"/>
    </source>
</evidence>
<gene>
    <name evidence="8" type="ORF">B9Z65_3213</name>
</gene>
<protein>
    <submittedName>
        <fullName evidence="8">Transcriptional activator protein acu-15</fullName>
    </submittedName>
</protein>
<keyword evidence="6" id="KW-0472">Membrane</keyword>
<keyword evidence="4" id="KW-0804">Transcription</keyword>
<dbReference type="GO" id="GO:0043565">
    <property type="term" value="F:sequence-specific DNA binding"/>
    <property type="evidence" value="ECO:0007669"/>
    <property type="project" value="TreeGrafter"/>
</dbReference>
<keyword evidence="6" id="KW-1133">Transmembrane helix</keyword>
<evidence type="ECO:0000256" key="1">
    <source>
        <dbReference type="ARBA" id="ARBA00004123"/>
    </source>
</evidence>
<dbReference type="Proteomes" id="UP000243723">
    <property type="component" value="Unassembled WGS sequence"/>
</dbReference>
<comment type="subcellular location">
    <subcellularLocation>
        <location evidence="1">Nucleus</location>
    </subcellularLocation>
</comment>
<dbReference type="OrthoDB" id="2579025at2759"/>
<dbReference type="EMBL" id="NHZQ01000121">
    <property type="protein sequence ID" value="PSK51946.1"/>
    <property type="molecule type" value="Genomic_DNA"/>
</dbReference>
<keyword evidence="2" id="KW-0805">Transcription regulation</keyword>
<dbReference type="STRING" id="40998.A0A2P7ZUP7"/>
<sequence>MPLGEGMSIFAFGDAPLPKTEDLFLHLPSIDEARQLLKTYFDFAFPTHRFLHQPTVEIWLEEFYKDKSSPAIRPGARERFAIVLLVLAHATLYLPNRSTDGRVASDSANLYAASENQLSRETGGVRLSAVQARLAQCFYLLAQSRVNQCWNLFGTTTRLALAIGIHRKQQDVSHQSDTAAMIDQECRRRTLWAAYSLDNYLGAQLGRPRALHDRDIDQDLPLCVDDYLLTSNSFGSPNPQTGAGQSVMLAPIYHAKLSRIMSTILTKQYGVTRLNWDEQVSLTVDHLKLISDWRCNITDFLDAQWSTLGIMKHPFQRQCTVLNLASCYTIILTTRPLLLYGKRSLQSSSAEKHGHARESMRACLDAAVRIIKIVHNLCSKSKMYEAFWFTYYYTFTALMVLYVFIIEHRSEAEEDWQTHLAQADACSSALSKTVPSSSFAARYGVVLEELRIEASRRLALGDQSQAHTRLGPVDASNHARDTRRADGAVNHEEQQYSGLQHSFSEFPFALQDQDFDVVSPSSFLAGVSGWQDIDTLLNPVLDLGTADWSMTWPQHPGPPMT</sequence>
<dbReference type="SMART" id="SM00906">
    <property type="entry name" value="Fungal_trans"/>
    <property type="match status" value="1"/>
</dbReference>
<keyword evidence="6" id="KW-0812">Transmembrane</keyword>
<dbReference type="AlphaFoldDB" id="A0A2P7ZUP7"/>
<evidence type="ECO:0000256" key="3">
    <source>
        <dbReference type="ARBA" id="ARBA00023125"/>
    </source>
</evidence>
<accession>A0A2P7ZUP7</accession>
<keyword evidence="3" id="KW-0238">DNA-binding</keyword>